<keyword evidence="2 5" id="KW-0675">Receptor</keyword>
<dbReference type="InterPro" id="IPR051963">
    <property type="entry name" value="Adhesion_GPCR_A"/>
</dbReference>
<dbReference type="GO" id="GO:0007166">
    <property type="term" value="P:cell surface receptor signaling pathway"/>
    <property type="evidence" value="ECO:0007669"/>
    <property type="project" value="TreeGrafter"/>
</dbReference>
<comment type="similarity">
    <text evidence="1">Belongs to the G-protein coupled receptor 2 family. Adhesion G-protein coupled receptor (ADGR) subfamily.</text>
</comment>
<feature type="transmembrane region" description="Helical" evidence="4">
    <location>
        <begin position="281"/>
        <end position="302"/>
    </location>
</feature>
<dbReference type="AlphaFoldDB" id="A0A4Z2FGH2"/>
<protein>
    <submittedName>
        <fullName evidence="5">Adhesion G protein-coupled receptor A1</fullName>
    </submittedName>
</protein>
<sequence length="676" mass="75343">MHFDQHTTIWTENFWQHESGPLHEGVRLCVCSLSGASIIPFYLYTQDLKRVLSFPPYPGDYLHPVVYACTAVMLLCLLVSIGTYIVHHSVIRISRNGWHTLLNFLFHTGLTFGVFAGGINQIQLPFVCQIVGIVLHYASLSTMLWLTLTARNICKDVSRDPLRTQNRDRPGQTRSKPTIFSCWMAWEPSLGGFYGPMGLLVLVMSVYFLCTYIQLKRHPEKKYELRVLSEKQQQLSSSESNHHHCHADTGAISVPTGDCQPFATGVSVLANEHSFKSQLRATAFTLFLFLSTWALGALAVSLGHFLDMIFSCLYGAFCVTLGLFLLIQHCAKRDDVWHRWWACCPSKSKSEDGDGQIPRQELHEPHCRLSSPCSGKQPLLSPHLVQSSYHKMMPPSQNPEANHTGPCCVAVMSPVIATPMSPLAEPPPSLRPHPDEPPRPALPLQSCLINRTKSRSFNRPRPCLQDYRLHMASTSMDGGGHSSHLDSPHAAHHLEGSPLVSNTPHPDLQLPCPSPHLDKQLASCHSLQRQNSCHSVQDSMASCHSRTPNMHESMTSCHSLHLPSHGVHTCQWHMYSSADHSSTTSCSEKPDPCASQYQQDPEAYSCVSKAAEKEKDNLCVEVEQKGFPRNTLPRLHGTVGRRGTIGRNRSLQEEGLFGSDPTGNIRTGPWRNETTV</sequence>
<feature type="compositionally biased region" description="Basic and acidic residues" evidence="3">
    <location>
        <begin position="483"/>
        <end position="495"/>
    </location>
</feature>
<keyword evidence="4" id="KW-0472">Membrane</keyword>
<feature type="transmembrane region" description="Helical" evidence="4">
    <location>
        <begin position="25"/>
        <end position="44"/>
    </location>
</feature>
<feature type="transmembrane region" description="Helical" evidence="4">
    <location>
        <begin position="308"/>
        <end position="327"/>
    </location>
</feature>
<reference evidence="5 6" key="1">
    <citation type="submission" date="2019-03" db="EMBL/GenBank/DDBJ databases">
        <title>First draft genome of Liparis tanakae, snailfish: a comprehensive survey of snailfish specific genes.</title>
        <authorList>
            <person name="Kim W."/>
            <person name="Song I."/>
            <person name="Jeong J.-H."/>
            <person name="Kim D."/>
            <person name="Kim S."/>
            <person name="Ryu S."/>
            <person name="Song J.Y."/>
            <person name="Lee S.K."/>
        </authorList>
    </citation>
    <scope>NUCLEOTIDE SEQUENCE [LARGE SCALE GENOMIC DNA]</scope>
    <source>
        <tissue evidence="5">Muscle</tissue>
    </source>
</reference>
<evidence type="ECO:0000256" key="3">
    <source>
        <dbReference type="SAM" id="MobiDB-lite"/>
    </source>
</evidence>
<feature type="transmembrane region" description="Helical" evidence="4">
    <location>
        <begin position="126"/>
        <end position="148"/>
    </location>
</feature>
<dbReference type="GO" id="GO:0098978">
    <property type="term" value="C:glutamatergic synapse"/>
    <property type="evidence" value="ECO:0007669"/>
    <property type="project" value="TreeGrafter"/>
</dbReference>
<name>A0A4Z2FGH2_9TELE</name>
<feature type="region of interest" description="Disordered" evidence="3">
    <location>
        <begin position="653"/>
        <end position="676"/>
    </location>
</feature>
<evidence type="ECO:0000256" key="1">
    <source>
        <dbReference type="ARBA" id="ARBA00007343"/>
    </source>
</evidence>
<dbReference type="PANTHER" id="PTHR45930:SF3">
    <property type="entry name" value="ADHESION G PROTEIN-COUPLED RECEPTOR A1"/>
    <property type="match status" value="1"/>
</dbReference>
<proteinExistence type="inferred from homology"/>
<organism evidence="5 6">
    <name type="scientific">Liparis tanakae</name>
    <name type="common">Tanaka's snailfish</name>
    <dbReference type="NCBI Taxonomy" id="230148"/>
    <lineage>
        <taxon>Eukaryota</taxon>
        <taxon>Metazoa</taxon>
        <taxon>Chordata</taxon>
        <taxon>Craniata</taxon>
        <taxon>Vertebrata</taxon>
        <taxon>Euteleostomi</taxon>
        <taxon>Actinopterygii</taxon>
        <taxon>Neopterygii</taxon>
        <taxon>Teleostei</taxon>
        <taxon>Neoteleostei</taxon>
        <taxon>Acanthomorphata</taxon>
        <taxon>Eupercaria</taxon>
        <taxon>Perciformes</taxon>
        <taxon>Cottioidei</taxon>
        <taxon>Cottales</taxon>
        <taxon>Liparidae</taxon>
        <taxon>Liparis</taxon>
    </lineage>
</organism>
<evidence type="ECO:0000256" key="4">
    <source>
        <dbReference type="SAM" id="Phobius"/>
    </source>
</evidence>
<dbReference type="PANTHER" id="PTHR45930">
    <property type="entry name" value="G-PROTEIN COUPLED RECEPTOR 124-LIKE PROTEIN"/>
    <property type="match status" value="1"/>
</dbReference>
<accession>A0A4Z2FGH2</accession>
<feature type="transmembrane region" description="Helical" evidence="4">
    <location>
        <begin position="98"/>
        <end position="119"/>
    </location>
</feature>
<comment type="caution">
    <text evidence="5">The sequence shown here is derived from an EMBL/GenBank/DDBJ whole genome shotgun (WGS) entry which is preliminary data.</text>
</comment>
<dbReference type="GO" id="GO:0014069">
    <property type="term" value="C:postsynaptic density"/>
    <property type="evidence" value="ECO:0007669"/>
    <property type="project" value="TreeGrafter"/>
</dbReference>
<dbReference type="Gene3D" id="1.20.1070.10">
    <property type="entry name" value="Rhodopsin 7-helix transmembrane proteins"/>
    <property type="match status" value="2"/>
</dbReference>
<feature type="region of interest" description="Disordered" evidence="3">
    <location>
        <begin position="419"/>
        <end position="443"/>
    </location>
</feature>
<dbReference type="Proteomes" id="UP000314294">
    <property type="component" value="Unassembled WGS sequence"/>
</dbReference>
<evidence type="ECO:0000313" key="5">
    <source>
        <dbReference type="EMBL" id="TNN39844.1"/>
    </source>
</evidence>
<evidence type="ECO:0000313" key="6">
    <source>
        <dbReference type="Proteomes" id="UP000314294"/>
    </source>
</evidence>
<feature type="region of interest" description="Disordered" evidence="3">
    <location>
        <begin position="474"/>
        <end position="503"/>
    </location>
</feature>
<keyword evidence="6" id="KW-1185">Reference proteome</keyword>
<dbReference type="EMBL" id="SRLO01001242">
    <property type="protein sequence ID" value="TNN39844.1"/>
    <property type="molecule type" value="Genomic_DNA"/>
</dbReference>
<keyword evidence="4" id="KW-0812">Transmembrane</keyword>
<feature type="transmembrane region" description="Helical" evidence="4">
    <location>
        <begin position="65"/>
        <end position="86"/>
    </location>
</feature>
<feature type="transmembrane region" description="Helical" evidence="4">
    <location>
        <begin position="193"/>
        <end position="213"/>
    </location>
</feature>
<keyword evidence="4" id="KW-1133">Transmembrane helix</keyword>
<evidence type="ECO:0000256" key="2">
    <source>
        <dbReference type="ARBA" id="ARBA00023170"/>
    </source>
</evidence>
<gene>
    <name evidence="5" type="primary">Adgra1_0</name>
    <name evidence="5" type="ORF">EYF80_049985</name>
</gene>
<dbReference type="GO" id="GO:0005886">
    <property type="term" value="C:plasma membrane"/>
    <property type="evidence" value="ECO:0007669"/>
    <property type="project" value="TreeGrafter"/>
</dbReference>
<dbReference type="OrthoDB" id="10031018at2759"/>